<evidence type="ECO:0000313" key="3">
    <source>
        <dbReference type="Proteomes" id="UP001293718"/>
    </source>
</evidence>
<keyword evidence="1" id="KW-0812">Transmembrane</keyword>
<dbReference type="Pfam" id="PF07178">
    <property type="entry name" value="TraL"/>
    <property type="match status" value="1"/>
</dbReference>
<evidence type="ECO:0000256" key="1">
    <source>
        <dbReference type="SAM" id="Phobius"/>
    </source>
</evidence>
<gene>
    <name evidence="2" type="primary">traL</name>
    <name evidence="2" type="ORF">SM757_00585</name>
</gene>
<proteinExistence type="predicted"/>
<keyword evidence="2" id="KW-0614">Plasmid</keyword>
<accession>A0ABU5IAQ0</accession>
<keyword evidence="1" id="KW-0472">Membrane</keyword>
<keyword evidence="3" id="KW-1185">Reference proteome</keyword>
<geneLocation type="plasmid" evidence="2">
    <name>unnamed</name>
</geneLocation>
<dbReference type="NCBIfam" id="TIGR02762">
    <property type="entry name" value="TraL_TIGR"/>
    <property type="match status" value="1"/>
</dbReference>
<sequence length="99" mass="11219">MQSDAYIPRRLDDAWKIGLWDVDVAVPALFGFFLGWMSGTKLGFVIAAGLGLYVSRWISRVKSDKHPAYFLHWAYWSLPSNPLTALRATPPSHIRRMVG</sequence>
<protein>
    <submittedName>
        <fullName evidence="2">Type IV conjugative transfer system protein TraL</fullName>
    </submittedName>
</protein>
<keyword evidence="1" id="KW-1133">Transmembrane helix</keyword>
<comment type="caution">
    <text evidence="2">The sequence shown here is derived from an EMBL/GenBank/DDBJ whole genome shotgun (WGS) entry which is preliminary data.</text>
</comment>
<reference evidence="2 3" key="1">
    <citation type="submission" date="2023-11" db="EMBL/GenBank/DDBJ databases">
        <title>Draft genome of Azohydromonas lata strain H1 (DSM1123), a polyhydroxyalkanoate producer.</title>
        <authorList>
            <person name="Traversa D."/>
            <person name="D'Addabbo P."/>
            <person name="Pazzani C."/>
            <person name="Manzari C."/>
            <person name="Chiara M."/>
            <person name="Scrascia M."/>
        </authorList>
    </citation>
    <scope>NUCLEOTIDE SEQUENCE [LARGE SCALE GENOMIC DNA]</scope>
    <source>
        <strain evidence="2 3">H1</strain>
        <plasmid evidence="2">unnamed</plasmid>
    </source>
</reference>
<dbReference type="InterPro" id="IPR009838">
    <property type="entry name" value="T4SS_TraL"/>
</dbReference>
<evidence type="ECO:0000313" key="2">
    <source>
        <dbReference type="EMBL" id="MDZ5455058.1"/>
    </source>
</evidence>
<dbReference type="Proteomes" id="UP001293718">
    <property type="component" value="Unassembled WGS sequence"/>
</dbReference>
<feature type="transmembrane region" description="Helical" evidence="1">
    <location>
        <begin position="29"/>
        <end position="54"/>
    </location>
</feature>
<name>A0ABU5IAQ0_9BURK</name>
<organism evidence="2 3">
    <name type="scientific">Azohydromonas lata</name>
    <dbReference type="NCBI Taxonomy" id="45677"/>
    <lineage>
        <taxon>Bacteria</taxon>
        <taxon>Pseudomonadati</taxon>
        <taxon>Pseudomonadota</taxon>
        <taxon>Betaproteobacteria</taxon>
        <taxon>Burkholderiales</taxon>
        <taxon>Sphaerotilaceae</taxon>
        <taxon>Azohydromonas</taxon>
    </lineage>
</organism>
<dbReference type="EMBL" id="JAXOJX010000001">
    <property type="protein sequence ID" value="MDZ5455058.1"/>
    <property type="molecule type" value="Genomic_DNA"/>
</dbReference>
<dbReference type="RefSeq" id="WP_157263913.1">
    <property type="nucleotide sequence ID" value="NZ_JAXOJX010000001.1"/>
</dbReference>